<evidence type="ECO:0000259" key="3">
    <source>
        <dbReference type="PROSITE" id="PS51253"/>
    </source>
</evidence>
<accession>A0A166N5W7</accession>
<organism evidence="4 5">
    <name type="scientific">Colletotrichum tofieldiae</name>
    <dbReference type="NCBI Taxonomy" id="708197"/>
    <lineage>
        <taxon>Eukaryota</taxon>
        <taxon>Fungi</taxon>
        <taxon>Dikarya</taxon>
        <taxon>Ascomycota</taxon>
        <taxon>Pezizomycotina</taxon>
        <taxon>Sordariomycetes</taxon>
        <taxon>Hypocreomycetidae</taxon>
        <taxon>Glomerellales</taxon>
        <taxon>Glomerellaceae</taxon>
        <taxon>Colletotrichum</taxon>
        <taxon>Colletotrichum spaethianum species complex</taxon>
    </lineage>
</organism>
<evidence type="ECO:0000313" key="4">
    <source>
        <dbReference type="EMBL" id="KZL65340.1"/>
    </source>
</evidence>
<dbReference type="PANTHER" id="PTHR19303">
    <property type="entry name" value="TRANSPOSON"/>
    <property type="match status" value="1"/>
</dbReference>
<evidence type="ECO:0000256" key="1">
    <source>
        <dbReference type="ARBA" id="ARBA00023125"/>
    </source>
</evidence>
<dbReference type="InterPro" id="IPR009057">
    <property type="entry name" value="Homeodomain-like_sf"/>
</dbReference>
<feature type="region of interest" description="Disordered" evidence="2">
    <location>
        <begin position="457"/>
        <end position="522"/>
    </location>
</feature>
<feature type="compositionally biased region" description="Low complexity" evidence="2">
    <location>
        <begin position="490"/>
        <end position="512"/>
    </location>
</feature>
<keyword evidence="5" id="KW-1185">Reference proteome</keyword>
<keyword evidence="1" id="KW-0238">DNA-binding</keyword>
<name>A0A166N5W7_9PEZI</name>
<dbReference type="GO" id="GO:0005634">
    <property type="term" value="C:nucleus"/>
    <property type="evidence" value="ECO:0007669"/>
    <property type="project" value="TreeGrafter"/>
</dbReference>
<reference evidence="4 5" key="1">
    <citation type="submission" date="2015-06" db="EMBL/GenBank/DDBJ databases">
        <title>Survival trade-offs in plant roots during colonization by closely related pathogenic and mutualistic fungi.</title>
        <authorList>
            <person name="Hacquard S."/>
            <person name="Kracher B."/>
            <person name="Hiruma K."/>
            <person name="Weinman A."/>
            <person name="Muench P."/>
            <person name="Garrido Oter R."/>
            <person name="Ver Loren van Themaat E."/>
            <person name="Dallerey J.-F."/>
            <person name="Damm U."/>
            <person name="Henrissat B."/>
            <person name="Lespinet O."/>
            <person name="Thon M."/>
            <person name="Kemen E."/>
            <person name="McHardy A.C."/>
            <person name="Schulze-Lefert P."/>
            <person name="O'Connell R.J."/>
        </authorList>
    </citation>
    <scope>NUCLEOTIDE SEQUENCE [LARGE SCALE GENOMIC DNA]</scope>
    <source>
        <strain evidence="4 5">0861</strain>
    </source>
</reference>
<dbReference type="Pfam" id="PF03184">
    <property type="entry name" value="DDE_1"/>
    <property type="match status" value="1"/>
</dbReference>
<gene>
    <name evidence="4" type="ORF">CT0861_08593</name>
</gene>
<dbReference type="EMBL" id="LFIV01000226">
    <property type="protein sequence ID" value="KZL65340.1"/>
    <property type="molecule type" value="Genomic_DNA"/>
</dbReference>
<feature type="domain" description="HTH CENPB-type" evidence="3">
    <location>
        <begin position="48"/>
        <end position="116"/>
    </location>
</feature>
<sequence length="522" mass="59585">MKQYSEHDLQRALWDIADGLSIRGVGRKWGIPEATVRQRLHGTQSRNTAFGRLQRLSQNQEGLLAEWISKQAALGSAFCHQQVKGLAERMLGDGQRPLGRKWMQRFLRRNPSIRTQRCRAIDARRINGATADIIQEWFHRLDLPAILPIKPANGWNMDETGILEGKGSNGLVLGSSETKYIQKKQPGSRAWVSLIECVSARGRALPPLVMYKGKSVQQQWFPLDLQPYASWKFTATENGWTTDQNALEWLEKVFIPQTVPEDPSDTRLLVLDAHHSHTTTDFLWRCFQNHIHLLFLPPHTSHVLQPLDQSVFRPLKVAYRKYLGYLDIQSNSTVTGKRNFIDCYRRARLDALTIQVIKSSWKHTGLWPVDVAQPLSSPFTAGQSGSQQWDEAVSIVPWSTPRKSADLQRQLHLFNQLTQDTREIYTQRHLFRKVQKGWDQQAYRLTVLERQAQAFQAQTDSQQQGRRKRVQTDPNTTFANIEDIRRAQIAAGEAESSTSESSGSELSSEAESCIWVGGRDEE</sequence>
<dbReference type="InterPro" id="IPR006600">
    <property type="entry name" value="HTH_CenpB_DNA-bd_dom"/>
</dbReference>
<dbReference type="SMART" id="SM00674">
    <property type="entry name" value="CENPB"/>
    <property type="match status" value="1"/>
</dbReference>
<evidence type="ECO:0000313" key="5">
    <source>
        <dbReference type="Proteomes" id="UP000076552"/>
    </source>
</evidence>
<dbReference type="AlphaFoldDB" id="A0A166N5W7"/>
<dbReference type="PANTHER" id="PTHR19303:SF74">
    <property type="entry name" value="POGO TRANSPOSABLE ELEMENT WITH KRAB DOMAIN"/>
    <property type="match status" value="1"/>
</dbReference>
<dbReference type="InterPro" id="IPR004875">
    <property type="entry name" value="DDE_SF_endonuclease_dom"/>
</dbReference>
<dbReference type="Pfam" id="PF03221">
    <property type="entry name" value="HTH_Tnp_Tc5"/>
    <property type="match status" value="1"/>
</dbReference>
<protein>
    <submittedName>
        <fullName evidence="4">Transposase</fullName>
    </submittedName>
</protein>
<evidence type="ECO:0000256" key="2">
    <source>
        <dbReference type="SAM" id="MobiDB-lite"/>
    </source>
</evidence>
<comment type="caution">
    <text evidence="4">The sequence shown here is derived from an EMBL/GenBank/DDBJ whole genome shotgun (WGS) entry which is preliminary data.</text>
</comment>
<dbReference type="InterPro" id="IPR050863">
    <property type="entry name" value="CenT-Element_Derived"/>
</dbReference>
<dbReference type="GO" id="GO:0003677">
    <property type="term" value="F:DNA binding"/>
    <property type="evidence" value="ECO:0007669"/>
    <property type="project" value="UniProtKB-KW"/>
</dbReference>
<proteinExistence type="predicted"/>
<dbReference type="PROSITE" id="PS51253">
    <property type="entry name" value="HTH_CENPB"/>
    <property type="match status" value="1"/>
</dbReference>
<dbReference type="SUPFAM" id="SSF46689">
    <property type="entry name" value="Homeodomain-like"/>
    <property type="match status" value="1"/>
</dbReference>
<dbReference type="Proteomes" id="UP000076552">
    <property type="component" value="Unassembled WGS sequence"/>
</dbReference>